<dbReference type="Gene3D" id="3.40.50.2000">
    <property type="entry name" value="Glycogen Phosphorylase B"/>
    <property type="match status" value="2"/>
</dbReference>
<evidence type="ECO:0000259" key="2">
    <source>
        <dbReference type="Pfam" id="PF13439"/>
    </source>
</evidence>
<dbReference type="EMBL" id="BMNL01000002">
    <property type="protein sequence ID" value="GGP20185.1"/>
    <property type="molecule type" value="Genomic_DNA"/>
</dbReference>
<organism evidence="3 4">
    <name type="scientific">Thermocladium modestius</name>
    <dbReference type="NCBI Taxonomy" id="62609"/>
    <lineage>
        <taxon>Archaea</taxon>
        <taxon>Thermoproteota</taxon>
        <taxon>Thermoprotei</taxon>
        <taxon>Thermoproteales</taxon>
        <taxon>Thermoproteaceae</taxon>
        <taxon>Thermocladium</taxon>
    </lineage>
</organism>
<evidence type="ECO:0000259" key="1">
    <source>
        <dbReference type="Pfam" id="PF00534"/>
    </source>
</evidence>
<dbReference type="OrthoDB" id="132546at2157"/>
<protein>
    <submittedName>
        <fullName evidence="3">Glycosyl transferase family 1</fullName>
    </submittedName>
</protein>
<dbReference type="RefSeq" id="WP_188596089.1">
    <property type="nucleotide sequence ID" value="NZ_BMNL01000002.1"/>
</dbReference>
<gene>
    <name evidence="3" type="ORF">GCM10007981_07240</name>
</gene>
<dbReference type="Proteomes" id="UP000610960">
    <property type="component" value="Unassembled WGS sequence"/>
</dbReference>
<sequence>MKVLHLSWEYPPNIVGGLGRHVYYLTKELAKLGIDVVVITINYGYEEVEEEVNGVNVIRVNPFKIKVLDFISWVHSFNLEMLKRASQLLPRWRPDIIHVHDWLTAPSGVPLKHAAKAPLIATVHATEHGRRGGLRSPESKHIHEWEWLMSFEAWRLIACSNYMRDEVVKVLGAPHNKISVIPNGVAGELLDFKVDWSKRRNYAYDWEKIVVFFGRMVYEKGPDKVLEAFRKLLGRRQDVKLIMIGDGPMYEYLANAARDLGSKVYLAGRLPDEDLYSVVGMADVVTLPSRYEPFGISVLEGMALGRAVIGPNRGGPAEIIQNMVNGITVDPEDSDALANDMDLLLGDEGRRRYIGGNARRTVLDKYRWDLVAKSTAELYAQVVEERKRTVW</sequence>
<dbReference type="InterPro" id="IPR028098">
    <property type="entry name" value="Glyco_trans_4-like_N"/>
</dbReference>
<dbReference type="AlphaFoldDB" id="A0A830GUH8"/>
<keyword evidence="4" id="KW-1185">Reference proteome</keyword>
<dbReference type="CDD" id="cd03801">
    <property type="entry name" value="GT4_PimA-like"/>
    <property type="match status" value="1"/>
</dbReference>
<evidence type="ECO:0000313" key="4">
    <source>
        <dbReference type="Proteomes" id="UP000610960"/>
    </source>
</evidence>
<dbReference type="PANTHER" id="PTHR45947:SF3">
    <property type="entry name" value="SULFOQUINOVOSYL TRANSFERASE SQD2"/>
    <property type="match status" value="1"/>
</dbReference>
<evidence type="ECO:0000313" key="3">
    <source>
        <dbReference type="EMBL" id="GGP20185.1"/>
    </source>
</evidence>
<comment type="caution">
    <text evidence="3">The sequence shown here is derived from an EMBL/GenBank/DDBJ whole genome shotgun (WGS) entry which is preliminary data.</text>
</comment>
<reference evidence="3" key="2">
    <citation type="submission" date="2020-09" db="EMBL/GenBank/DDBJ databases">
        <authorList>
            <person name="Sun Q."/>
            <person name="Ohkuma M."/>
        </authorList>
    </citation>
    <scope>NUCLEOTIDE SEQUENCE</scope>
    <source>
        <strain evidence="3">JCM 10088</strain>
    </source>
</reference>
<dbReference type="Pfam" id="PF00534">
    <property type="entry name" value="Glycos_transf_1"/>
    <property type="match status" value="1"/>
</dbReference>
<feature type="domain" description="Glycosyl transferase family 1" evidence="1">
    <location>
        <begin position="204"/>
        <end position="360"/>
    </location>
</feature>
<keyword evidence="3" id="KW-0808">Transferase</keyword>
<dbReference type="SUPFAM" id="SSF53756">
    <property type="entry name" value="UDP-Glycosyltransferase/glycogen phosphorylase"/>
    <property type="match status" value="1"/>
</dbReference>
<reference evidence="3" key="1">
    <citation type="journal article" date="2014" name="Int. J. Syst. Evol. Microbiol.">
        <title>Complete genome sequence of Corynebacterium casei LMG S-19264T (=DSM 44701T), isolated from a smear-ripened cheese.</title>
        <authorList>
            <consortium name="US DOE Joint Genome Institute (JGI-PGF)"/>
            <person name="Walter F."/>
            <person name="Albersmeier A."/>
            <person name="Kalinowski J."/>
            <person name="Ruckert C."/>
        </authorList>
    </citation>
    <scope>NUCLEOTIDE SEQUENCE</scope>
    <source>
        <strain evidence="3">JCM 10088</strain>
    </source>
</reference>
<proteinExistence type="predicted"/>
<dbReference type="InterPro" id="IPR050194">
    <property type="entry name" value="Glycosyltransferase_grp1"/>
</dbReference>
<name>A0A830GUH8_9CREN</name>
<feature type="domain" description="Glycosyltransferase subfamily 4-like N-terminal" evidence="2">
    <location>
        <begin position="15"/>
        <end position="185"/>
    </location>
</feature>
<dbReference type="GO" id="GO:0016757">
    <property type="term" value="F:glycosyltransferase activity"/>
    <property type="evidence" value="ECO:0007669"/>
    <property type="project" value="InterPro"/>
</dbReference>
<dbReference type="PANTHER" id="PTHR45947">
    <property type="entry name" value="SULFOQUINOVOSYL TRANSFERASE SQD2"/>
    <property type="match status" value="1"/>
</dbReference>
<dbReference type="InterPro" id="IPR001296">
    <property type="entry name" value="Glyco_trans_1"/>
</dbReference>
<accession>A0A830GUH8</accession>
<dbReference type="Pfam" id="PF13439">
    <property type="entry name" value="Glyco_transf_4"/>
    <property type="match status" value="1"/>
</dbReference>